<proteinExistence type="predicted"/>
<dbReference type="Proteomes" id="UP001390339">
    <property type="component" value="Unassembled WGS sequence"/>
</dbReference>
<sequence>MGTSRRGRIKGVFQMIYSSEKHLSTLRGAAVATTPGRSNLPVSREGGGQDTAKPLAYFTAVLKWDTTVDQWWEQVNDMVMEVLIRSTVLT</sequence>
<gene>
    <name evidence="1" type="ORF">PGQ11_015144</name>
</gene>
<evidence type="ECO:0000313" key="1">
    <source>
        <dbReference type="EMBL" id="KAK8848664.1"/>
    </source>
</evidence>
<protein>
    <submittedName>
        <fullName evidence="1">Uncharacterized protein</fullName>
    </submittedName>
</protein>
<dbReference type="EMBL" id="JAPCWZ010000010">
    <property type="protein sequence ID" value="KAK8848664.1"/>
    <property type="molecule type" value="Genomic_DNA"/>
</dbReference>
<name>A0ABR2HL98_9PEZI</name>
<keyword evidence="2" id="KW-1185">Reference proteome</keyword>
<evidence type="ECO:0000313" key="2">
    <source>
        <dbReference type="Proteomes" id="UP001390339"/>
    </source>
</evidence>
<comment type="caution">
    <text evidence="1">The sequence shown here is derived from an EMBL/GenBank/DDBJ whole genome shotgun (WGS) entry which is preliminary data.</text>
</comment>
<organism evidence="1 2">
    <name type="scientific">Apiospora arundinis</name>
    <dbReference type="NCBI Taxonomy" id="335852"/>
    <lineage>
        <taxon>Eukaryota</taxon>
        <taxon>Fungi</taxon>
        <taxon>Dikarya</taxon>
        <taxon>Ascomycota</taxon>
        <taxon>Pezizomycotina</taxon>
        <taxon>Sordariomycetes</taxon>
        <taxon>Xylariomycetidae</taxon>
        <taxon>Amphisphaeriales</taxon>
        <taxon>Apiosporaceae</taxon>
        <taxon>Apiospora</taxon>
    </lineage>
</organism>
<reference evidence="1 2" key="1">
    <citation type="journal article" date="2024" name="IMA Fungus">
        <title>Apiospora arundinis, a panoply of carbohydrate-active enzymes and secondary metabolites.</title>
        <authorList>
            <person name="Sorensen T."/>
            <person name="Petersen C."/>
            <person name="Muurmann A.T."/>
            <person name="Christiansen J.V."/>
            <person name="Brundto M.L."/>
            <person name="Overgaard C.K."/>
            <person name="Boysen A.T."/>
            <person name="Wollenberg R.D."/>
            <person name="Larsen T.O."/>
            <person name="Sorensen J.L."/>
            <person name="Nielsen K.L."/>
            <person name="Sondergaard T.E."/>
        </authorList>
    </citation>
    <scope>NUCLEOTIDE SEQUENCE [LARGE SCALE GENOMIC DNA]</scope>
    <source>
        <strain evidence="1 2">AAU 773</strain>
    </source>
</reference>
<accession>A0ABR2HL98</accession>